<evidence type="ECO:0000313" key="2">
    <source>
        <dbReference type="Proteomes" id="UP001198374"/>
    </source>
</evidence>
<dbReference type="EMBL" id="JAIWIY010000001">
    <property type="protein sequence ID" value="MCA2095824.1"/>
    <property type="molecule type" value="Genomic_DNA"/>
</dbReference>
<reference evidence="2" key="1">
    <citation type="submission" date="2023-07" db="EMBL/GenBank/DDBJ databases">
        <title>FDA dAtabase for Regulatory Grade micrObial Sequences (FDA-ARGOS): Supporting development and validation of Infectious Disease Dx tests.</title>
        <authorList>
            <person name="Sproer C."/>
            <person name="Gronow S."/>
            <person name="Severitt S."/>
            <person name="Schroder I."/>
            <person name="Tallon L."/>
            <person name="Sadzewicz L."/>
            <person name="Zhao X."/>
            <person name="Boylan J."/>
            <person name="Ott S."/>
            <person name="Bowen H."/>
            <person name="Vavikolanu K."/>
            <person name="Hazen T."/>
            <person name="Aluvathingal J."/>
            <person name="Nadendla S."/>
            <person name="Lowell S."/>
            <person name="Myers T."/>
            <person name="Yan Y."/>
        </authorList>
    </citation>
    <scope>NUCLEOTIDE SEQUENCE [LARGE SCALE GENOMIC DNA]</scope>
    <source>
        <strain evidence="2">FDAARGOS_1538</strain>
    </source>
</reference>
<name>A0ABS7YXI4_9FIRM</name>
<gene>
    <name evidence="1" type="ORF">LDJ82_02725</name>
</gene>
<comment type="caution">
    <text evidence="1">The sequence shown here is derived from an EMBL/GenBank/DDBJ whole genome shotgun (WGS) entry which is preliminary data.</text>
</comment>
<protein>
    <submittedName>
        <fullName evidence="1">Uncharacterized protein</fullName>
    </submittedName>
</protein>
<accession>A0ABS7YXI4</accession>
<sequence>MKVTICSCARCTAHGNEYLHDSAELVKKDVEIAYEVDGLGDAPEIEIVYKNIMDEVENSKRLSPILKIDDEYITKAKPEVLMEKMYATIKVDRDKRRAEANK</sequence>
<evidence type="ECO:0000313" key="1">
    <source>
        <dbReference type="EMBL" id="MCA2095824.1"/>
    </source>
</evidence>
<organism evidence="1 2">
    <name type="scientific">Anaerococcus degeneri</name>
    <dbReference type="NCBI Taxonomy" id="361500"/>
    <lineage>
        <taxon>Bacteria</taxon>
        <taxon>Bacillati</taxon>
        <taxon>Bacillota</taxon>
        <taxon>Tissierellia</taxon>
        <taxon>Tissierellales</taxon>
        <taxon>Peptoniphilaceae</taxon>
        <taxon>Anaerococcus</taxon>
    </lineage>
</organism>
<dbReference type="RefSeq" id="WP_209772935.1">
    <property type="nucleotide sequence ID" value="NZ_JAGGLO010000003.1"/>
</dbReference>
<dbReference type="Proteomes" id="UP001198374">
    <property type="component" value="Unassembled WGS sequence"/>
</dbReference>
<proteinExistence type="predicted"/>
<keyword evidence="2" id="KW-1185">Reference proteome</keyword>